<comment type="caution">
    <text evidence="9">The sequence shown here is derived from an EMBL/GenBank/DDBJ whole genome shotgun (WGS) entry which is preliminary data.</text>
</comment>
<evidence type="ECO:0000256" key="4">
    <source>
        <dbReference type="ARBA" id="ARBA00022729"/>
    </source>
</evidence>
<dbReference type="Pfam" id="PF03918">
    <property type="entry name" value="CcmH"/>
    <property type="match status" value="1"/>
</dbReference>
<dbReference type="GO" id="GO:0005886">
    <property type="term" value="C:plasma membrane"/>
    <property type="evidence" value="ECO:0007669"/>
    <property type="project" value="TreeGrafter"/>
</dbReference>
<dbReference type="InterPro" id="IPR038297">
    <property type="entry name" value="CcmH/CycL/NrfF/Ccl2_sf"/>
</dbReference>
<keyword evidence="7" id="KW-0812">Transmembrane</keyword>
<dbReference type="PATRIC" id="fig|29422.6.peg.1970"/>
<evidence type="ECO:0000256" key="1">
    <source>
        <dbReference type="ARBA" id="ARBA00010342"/>
    </source>
</evidence>
<accession>A0A0W0SDW3</accession>
<keyword evidence="7" id="KW-1133">Transmembrane helix</keyword>
<keyword evidence="2 7" id="KW-0349">Heme</keyword>
<comment type="function">
    <text evidence="7">Possible subunit of a heme lyase.</text>
</comment>
<dbReference type="AlphaFoldDB" id="A0A0W0SDW3"/>
<evidence type="ECO:0000259" key="8">
    <source>
        <dbReference type="Pfam" id="PF03918"/>
    </source>
</evidence>
<keyword evidence="7" id="KW-0472">Membrane</keyword>
<gene>
    <name evidence="9" type="primary">ccmH</name>
    <name evidence="9" type="ORF">Lbru_1849</name>
</gene>
<sequence>MRSFRTCLLVVGMWVVPTILMANSFYPLDTAKQEAQFSYLLKELRCLVCQNQDLADSNASLAKDLREQVYNLVKEGKADSEIIDYLTARYGDFILFKPPVKPLTALLWFGPALFLCVGLFIFWRTCLKRSSHE</sequence>
<evidence type="ECO:0000256" key="5">
    <source>
        <dbReference type="ARBA" id="ARBA00022748"/>
    </source>
</evidence>
<dbReference type="OrthoDB" id="9804975at2"/>
<dbReference type="GO" id="GO:0046872">
    <property type="term" value="F:metal ion binding"/>
    <property type="evidence" value="ECO:0007669"/>
    <property type="project" value="UniProtKB-KW"/>
</dbReference>
<feature type="transmembrane region" description="Helical" evidence="7">
    <location>
        <begin position="105"/>
        <end position="123"/>
    </location>
</feature>
<feature type="transmembrane region" description="Helical" evidence="7">
    <location>
        <begin position="7"/>
        <end position="26"/>
    </location>
</feature>
<dbReference type="PANTHER" id="PTHR47870:SF1">
    <property type="entry name" value="CYTOCHROME C-TYPE BIOGENESIS PROTEIN CCMH"/>
    <property type="match status" value="1"/>
</dbReference>
<comment type="similarity">
    <text evidence="1 7">Belongs to the CcmH/CycL/Ccl2/NrfF family.</text>
</comment>
<evidence type="ECO:0000256" key="3">
    <source>
        <dbReference type="ARBA" id="ARBA00022723"/>
    </source>
</evidence>
<dbReference type="GO" id="GO:0017004">
    <property type="term" value="P:cytochrome complex assembly"/>
    <property type="evidence" value="ECO:0007669"/>
    <property type="project" value="UniProtKB-KW"/>
</dbReference>
<dbReference type="FunFam" id="1.10.8.640:FF:000001">
    <property type="entry name" value="Cytochrome c-type biogenesis protein"/>
    <property type="match status" value="1"/>
</dbReference>
<dbReference type="RefSeq" id="WP_058441857.1">
    <property type="nucleotide sequence ID" value="NZ_CAAAHU010000002.1"/>
</dbReference>
<dbReference type="CDD" id="cd16378">
    <property type="entry name" value="CcmH_N"/>
    <property type="match status" value="1"/>
</dbReference>
<evidence type="ECO:0000256" key="7">
    <source>
        <dbReference type="RuleBase" id="RU364112"/>
    </source>
</evidence>
<dbReference type="Gene3D" id="1.10.8.640">
    <property type="entry name" value="Cytochrome C biogenesis protein"/>
    <property type="match status" value="1"/>
</dbReference>
<dbReference type="Proteomes" id="UP000054742">
    <property type="component" value="Unassembled WGS sequence"/>
</dbReference>
<keyword evidence="10" id="KW-1185">Reference proteome</keyword>
<keyword evidence="3 7" id="KW-0479">Metal-binding</keyword>
<evidence type="ECO:0000313" key="10">
    <source>
        <dbReference type="Proteomes" id="UP000054742"/>
    </source>
</evidence>
<dbReference type="InterPro" id="IPR051263">
    <property type="entry name" value="C-type_cytochrome_biogenesis"/>
</dbReference>
<proteinExistence type="inferred from homology"/>
<keyword evidence="4 7" id="KW-0732">Signal</keyword>
<dbReference type="PANTHER" id="PTHR47870">
    <property type="entry name" value="CYTOCHROME C-TYPE BIOGENESIS PROTEIN CCMH"/>
    <property type="match status" value="1"/>
</dbReference>
<name>A0A0W0SDW3_9GAMM</name>
<reference evidence="9 10" key="1">
    <citation type="submission" date="2015-11" db="EMBL/GenBank/DDBJ databases">
        <title>Genomic analysis of 38 Legionella species identifies large and diverse effector repertoires.</title>
        <authorList>
            <person name="Burstein D."/>
            <person name="Amaro F."/>
            <person name="Zusman T."/>
            <person name="Lifshitz Z."/>
            <person name="Cohen O."/>
            <person name="Gilbert J.A."/>
            <person name="Pupko T."/>
            <person name="Shuman H.A."/>
            <person name="Segal G."/>
        </authorList>
    </citation>
    <scope>NUCLEOTIDE SEQUENCE [LARGE SCALE GENOMIC DNA]</scope>
    <source>
        <strain evidence="9 10">ATCC 43878</strain>
    </source>
</reference>
<evidence type="ECO:0000256" key="6">
    <source>
        <dbReference type="ARBA" id="ARBA00023004"/>
    </source>
</evidence>
<organism evidence="9 10">
    <name type="scientific">Legionella brunensis</name>
    <dbReference type="NCBI Taxonomy" id="29422"/>
    <lineage>
        <taxon>Bacteria</taxon>
        <taxon>Pseudomonadati</taxon>
        <taxon>Pseudomonadota</taxon>
        <taxon>Gammaproteobacteria</taxon>
        <taxon>Legionellales</taxon>
        <taxon>Legionellaceae</taxon>
        <taxon>Legionella</taxon>
    </lineage>
</organism>
<keyword evidence="6 7" id="KW-0408">Iron</keyword>
<dbReference type="STRING" id="29422.Lbru_1849"/>
<keyword evidence="5" id="KW-0201">Cytochrome c-type biogenesis</keyword>
<feature type="domain" description="CcmH/CycL/Ccl2/NrfF N-terminal" evidence="8">
    <location>
        <begin position="12"/>
        <end position="131"/>
    </location>
</feature>
<protein>
    <recommendedName>
        <fullName evidence="7">Cytochrome c-type biogenesis protein</fullName>
    </recommendedName>
</protein>
<dbReference type="InterPro" id="IPR005616">
    <property type="entry name" value="CcmH/CycL/Ccl2/NrfF_N"/>
</dbReference>
<evidence type="ECO:0000256" key="2">
    <source>
        <dbReference type="ARBA" id="ARBA00022617"/>
    </source>
</evidence>
<dbReference type="EMBL" id="LNXV01000029">
    <property type="protein sequence ID" value="KTC81329.1"/>
    <property type="molecule type" value="Genomic_DNA"/>
</dbReference>
<evidence type="ECO:0000313" key="9">
    <source>
        <dbReference type="EMBL" id="KTC81329.1"/>
    </source>
</evidence>